<evidence type="ECO:0000313" key="2">
    <source>
        <dbReference type="EMBL" id="GBP41141.1"/>
    </source>
</evidence>
<gene>
    <name evidence="2" type="ORF">EVAR_31266_1</name>
</gene>
<feature type="region of interest" description="Disordered" evidence="1">
    <location>
        <begin position="81"/>
        <end position="118"/>
    </location>
</feature>
<dbReference type="EMBL" id="BGZK01000394">
    <property type="protein sequence ID" value="GBP41141.1"/>
    <property type="molecule type" value="Genomic_DNA"/>
</dbReference>
<name>A0A4C1VR52_EUMVA</name>
<reference evidence="2 3" key="1">
    <citation type="journal article" date="2019" name="Commun. Biol.">
        <title>The bagworm genome reveals a unique fibroin gene that provides high tensile strength.</title>
        <authorList>
            <person name="Kono N."/>
            <person name="Nakamura H."/>
            <person name="Ohtoshi R."/>
            <person name="Tomita M."/>
            <person name="Numata K."/>
            <person name="Arakawa K."/>
        </authorList>
    </citation>
    <scope>NUCLEOTIDE SEQUENCE [LARGE SCALE GENOMIC DNA]</scope>
</reference>
<protein>
    <submittedName>
        <fullName evidence="2">Uncharacterized protein</fullName>
    </submittedName>
</protein>
<organism evidence="2 3">
    <name type="scientific">Eumeta variegata</name>
    <name type="common">Bagworm moth</name>
    <name type="synonym">Eumeta japonica</name>
    <dbReference type="NCBI Taxonomy" id="151549"/>
    <lineage>
        <taxon>Eukaryota</taxon>
        <taxon>Metazoa</taxon>
        <taxon>Ecdysozoa</taxon>
        <taxon>Arthropoda</taxon>
        <taxon>Hexapoda</taxon>
        <taxon>Insecta</taxon>
        <taxon>Pterygota</taxon>
        <taxon>Neoptera</taxon>
        <taxon>Endopterygota</taxon>
        <taxon>Lepidoptera</taxon>
        <taxon>Glossata</taxon>
        <taxon>Ditrysia</taxon>
        <taxon>Tineoidea</taxon>
        <taxon>Psychidae</taxon>
        <taxon>Oiketicinae</taxon>
        <taxon>Eumeta</taxon>
    </lineage>
</organism>
<sequence>MAASVGFDFDNNRKHLTVKSPLTCQSHLIFDRSGSVQPINPLRRPVKSRRRTSPAYVSTAKPYTHLAKDVHNIFANYRPVGCKAPPQSDVPHARGRGGRRRERPHYHTNGPRRPQINQINCPDKAAAKEASARVITRRGRGRRV</sequence>
<dbReference type="AlphaFoldDB" id="A0A4C1VR52"/>
<comment type="caution">
    <text evidence="2">The sequence shown here is derived from an EMBL/GenBank/DDBJ whole genome shotgun (WGS) entry which is preliminary data.</text>
</comment>
<keyword evidence="3" id="KW-1185">Reference proteome</keyword>
<accession>A0A4C1VR52</accession>
<evidence type="ECO:0000313" key="3">
    <source>
        <dbReference type="Proteomes" id="UP000299102"/>
    </source>
</evidence>
<feature type="compositionally biased region" description="Basic residues" evidence="1">
    <location>
        <begin position="93"/>
        <end position="106"/>
    </location>
</feature>
<dbReference type="Proteomes" id="UP000299102">
    <property type="component" value="Unassembled WGS sequence"/>
</dbReference>
<proteinExistence type="predicted"/>
<evidence type="ECO:0000256" key="1">
    <source>
        <dbReference type="SAM" id="MobiDB-lite"/>
    </source>
</evidence>